<organism evidence="4 5">
    <name type="scientific">Caulobacter flavus</name>
    <dbReference type="NCBI Taxonomy" id="1679497"/>
    <lineage>
        <taxon>Bacteria</taxon>
        <taxon>Pseudomonadati</taxon>
        <taxon>Pseudomonadota</taxon>
        <taxon>Alphaproteobacteria</taxon>
        <taxon>Caulobacterales</taxon>
        <taxon>Caulobacteraceae</taxon>
        <taxon>Caulobacter</taxon>
    </lineage>
</organism>
<protein>
    <submittedName>
        <fullName evidence="4">CPBP family intramembrane metalloprotease domain-containing protein</fullName>
    </submittedName>
</protein>
<dbReference type="EMBL" id="PJRQ01000026">
    <property type="protein sequence ID" value="PLR13920.1"/>
    <property type="molecule type" value="Genomic_DNA"/>
</dbReference>
<keyword evidence="1" id="KW-1133">Transmembrane helix</keyword>
<dbReference type="AlphaFoldDB" id="A0A2N5CSR2"/>
<reference evidence="4 5" key="1">
    <citation type="submission" date="2017-12" db="EMBL/GenBank/DDBJ databases">
        <title>The genome sequence of Caulobacter flavus CGMCC1 15093.</title>
        <authorList>
            <person name="Gao J."/>
            <person name="Mao X."/>
            <person name="Sun J."/>
        </authorList>
    </citation>
    <scope>NUCLEOTIDE SEQUENCE [LARGE SCALE GENOMIC DNA]</scope>
    <source>
        <strain evidence="4 5">CGMCC1 15093</strain>
    </source>
</reference>
<evidence type="ECO:0000313" key="5">
    <source>
        <dbReference type="Proteomes" id="UP000234483"/>
    </source>
</evidence>
<gene>
    <name evidence="3" type="ORF">C1707_05065</name>
    <name evidence="4" type="ORF">CFHF_13840</name>
</gene>
<keyword evidence="4" id="KW-0378">Hydrolase</keyword>
<keyword evidence="6" id="KW-1185">Reference proteome</keyword>
<keyword evidence="1" id="KW-0812">Transmembrane</keyword>
<dbReference type="GO" id="GO:0004175">
    <property type="term" value="F:endopeptidase activity"/>
    <property type="evidence" value="ECO:0007669"/>
    <property type="project" value="UniProtKB-ARBA"/>
</dbReference>
<keyword evidence="1" id="KW-0472">Membrane</keyword>
<dbReference type="GO" id="GO:0008237">
    <property type="term" value="F:metallopeptidase activity"/>
    <property type="evidence" value="ECO:0007669"/>
    <property type="project" value="UniProtKB-KW"/>
</dbReference>
<dbReference type="Proteomes" id="UP000281192">
    <property type="component" value="Chromosome"/>
</dbReference>
<proteinExistence type="predicted"/>
<dbReference type="KEGG" id="cfh:C1707_05065"/>
<dbReference type="Proteomes" id="UP000234483">
    <property type="component" value="Unassembled WGS sequence"/>
</dbReference>
<feature type="transmembrane region" description="Helical" evidence="1">
    <location>
        <begin position="24"/>
        <end position="50"/>
    </location>
</feature>
<evidence type="ECO:0000256" key="1">
    <source>
        <dbReference type="SAM" id="Phobius"/>
    </source>
</evidence>
<dbReference type="GO" id="GO:0080120">
    <property type="term" value="P:CAAX-box protein maturation"/>
    <property type="evidence" value="ECO:0007669"/>
    <property type="project" value="UniProtKB-ARBA"/>
</dbReference>
<feature type="transmembrane region" description="Helical" evidence="1">
    <location>
        <begin position="167"/>
        <end position="187"/>
    </location>
</feature>
<sequence length="314" mass="33297">MFEDVRRSAFLDDLTPADRRIGRVLLSLPVGVVAAILAAVIGGVFVMALFTGLLDGGFDQAVALFQSLANPKAGGLDLITLLFVLCLVTATNGGMAVAFTGVAALLHERRLRSYLTSAPAYRWRLTLLGLALFALTVGPLLAASARLDPTAPPTPILTLTTTLDGRLVHAVSAVGLLLLAAAAEELVFRGWLLKTTAAFTRRVGLILLINGVLFSLIHFDPNPDAFLVRTVLGIGLAWATLRLGGVEFAVGAHAANNIVILLFLQPMTLAPEPPHPFRWEVLPISAVMLGIYVGMAELVARTPRLSRWAGVATA</sequence>
<evidence type="ECO:0000259" key="2">
    <source>
        <dbReference type="Pfam" id="PF02517"/>
    </source>
</evidence>
<feature type="transmembrane region" description="Helical" evidence="1">
    <location>
        <begin position="199"/>
        <end position="219"/>
    </location>
</feature>
<keyword evidence="4" id="KW-0482">Metalloprotease</keyword>
<evidence type="ECO:0000313" key="4">
    <source>
        <dbReference type="EMBL" id="PLR13920.1"/>
    </source>
</evidence>
<evidence type="ECO:0000313" key="6">
    <source>
        <dbReference type="Proteomes" id="UP000281192"/>
    </source>
</evidence>
<feature type="domain" description="CAAX prenyl protease 2/Lysostaphin resistance protein A-like" evidence="2">
    <location>
        <begin position="171"/>
        <end position="259"/>
    </location>
</feature>
<dbReference type="Pfam" id="PF02517">
    <property type="entry name" value="Rce1-like"/>
    <property type="match status" value="1"/>
</dbReference>
<feature type="transmembrane region" description="Helical" evidence="1">
    <location>
        <begin position="78"/>
        <end position="106"/>
    </location>
</feature>
<accession>A0A2N5CSR2</accession>
<name>A0A2N5CSR2_9CAUL</name>
<dbReference type="EMBL" id="CP026100">
    <property type="protein sequence ID" value="AYV45675.1"/>
    <property type="molecule type" value="Genomic_DNA"/>
</dbReference>
<feature type="transmembrane region" description="Helical" evidence="1">
    <location>
        <begin position="281"/>
        <end position="300"/>
    </location>
</feature>
<reference evidence="3 6" key="2">
    <citation type="submission" date="2018-01" db="EMBL/GenBank/DDBJ databases">
        <title>Complete genome sequence of Caulobacter flavus RHGG3.</title>
        <authorList>
            <person name="Yang E."/>
        </authorList>
    </citation>
    <scope>NUCLEOTIDE SEQUENCE [LARGE SCALE GENOMIC DNA]</scope>
    <source>
        <strain evidence="3 6">RHGG3</strain>
    </source>
</reference>
<feature type="transmembrane region" description="Helical" evidence="1">
    <location>
        <begin position="127"/>
        <end position="147"/>
    </location>
</feature>
<keyword evidence="4" id="KW-0645">Protease</keyword>
<dbReference type="OrthoDB" id="7183891at2"/>
<evidence type="ECO:0000313" key="3">
    <source>
        <dbReference type="EMBL" id="AYV45675.1"/>
    </source>
</evidence>
<dbReference type="GO" id="GO:0006508">
    <property type="term" value="P:proteolysis"/>
    <property type="evidence" value="ECO:0007669"/>
    <property type="project" value="UniProtKB-KW"/>
</dbReference>
<dbReference type="InterPro" id="IPR003675">
    <property type="entry name" value="Rce1/LyrA-like_dom"/>
</dbReference>